<dbReference type="PANTHER" id="PTHR31569:SF4">
    <property type="entry name" value="SWIM-TYPE DOMAIN-CONTAINING PROTEIN"/>
    <property type="match status" value="1"/>
</dbReference>
<sequence>MLVYATTERAYHRHRAYLRYLVNLGSAGTEPSSTQPRHPFDVYFTNNWDNCTGMWCIYERQNIVTLGNDTSNRLESSWKQLKDVVDPFMTLDECVAAMMCY</sequence>
<dbReference type="OrthoDB" id="118453at2759"/>
<name>W2Y0Z6_PHYNI</name>
<dbReference type="EMBL" id="ANIY01004875">
    <property type="protein sequence ID" value="ETP28298.1"/>
    <property type="molecule type" value="Genomic_DNA"/>
</dbReference>
<dbReference type="Proteomes" id="UP000018948">
    <property type="component" value="Unassembled WGS sequence"/>
</dbReference>
<dbReference type="PANTHER" id="PTHR31569">
    <property type="entry name" value="SWIM-TYPE DOMAIN-CONTAINING PROTEIN"/>
    <property type="match status" value="1"/>
</dbReference>
<evidence type="ECO:0000313" key="2">
    <source>
        <dbReference type="Proteomes" id="UP000018948"/>
    </source>
</evidence>
<evidence type="ECO:0000313" key="1">
    <source>
        <dbReference type="EMBL" id="ETP28298.1"/>
    </source>
</evidence>
<proteinExistence type="predicted"/>
<protein>
    <submittedName>
        <fullName evidence="1">Uncharacterized protein</fullName>
    </submittedName>
</protein>
<gene>
    <name evidence="1" type="ORF">F442_22410</name>
</gene>
<dbReference type="InterPro" id="IPR052579">
    <property type="entry name" value="Zinc_finger_SWIM"/>
</dbReference>
<organism evidence="1 2">
    <name type="scientific">Phytophthora nicotianae P10297</name>
    <dbReference type="NCBI Taxonomy" id="1317064"/>
    <lineage>
        <taxon>Eukaryota</taxon>
        <taxon>Sar</taxon>
        <taxon>Stramenopiles</taxon>
        <taxon>Oomycota</taxon>
        <taxon>Peronosporomycetes</taxon>
        <taxon>Peronosporales</taxon>
        <taxon>Peronosporaceae</taxon>
        <taxon>Phytophthora</taxon>
    </lineage>
</organism>
<accession>W2Y0Z6</accession>
<reference evidence="1 2" key="1">
    <citation type="submission" date="2013-11" db="EMBL/GenBank/DDBJ databases">
        <title>The Genome Sequence of Phytophthora parasitica P10297.</title>
        <authorList>
            <consortium name="The Broad Institute Genomics Platform"/>
            <person name="Russ C."/>
            <person name="Tyler B."/>
            <person name="Panabieres F."/>
            <person name="Shan W."/>
            <person name="Tripathy S."/>
            <person name="Grunwald N."/>
            <person name="Machado M."/>
            <person name="Johnson C.S."/>
            <person name="Walker B."/>
            <person name="Young S.K."/>
            <person name="Zeng Q."/>
            <person name="Gargeya S."/>
            <person name="Fitzgerald M."/>
            <person name="Haas B."/>
            <person name="Abouelleil A."/>
            <person name="Allen A.W."/>
            <person name="Alvarado L."/>
            <person name="Arachchi H.M."/>
            <person name="Berlin A.M."/>
            <person name="Chapman S.B."/>
            <person name="Gainer-Dewar J."/>
            <person name="Goldberg J."/>
            <person name="Griggs A."/>
            <person name="Gujja S."/>
            <person name="Hansen M."/>
            <person name="Howarth C."/>
            <person name="Imamovic A."/>
            <person name="Ireland A."/>
            <person name="Larimer J."/>
            <person name="McCowan C."/>
            <person name="Murphy C."/>
            <person name="Pearson M."/>
            <person name="Poon T.W."/>
            <person name="Priest M."/>
            <person name="Roberts A."/>
            <person name="Saif S."/>
            <person name="Shea T."/>
            <person name="Sisk P."/>
            <person name="Sykes S."/>
            <person name="Wortman J."/>
            <person name="Nusbaum C."/>
            <person name="Birren B."/>
        </authorList>
    </citation>
    <scope>NUCLEOTIDE SEQUENCE [LARGE SCALE GENOMIC DNA]</scope>
    <source>
        <strain evidence="1 2">P10297</strain>
    </source>
</reference>
<comment type="caution">
    <text evidence="1">The sequence shown here is derived from an EMBL/GenBank/DDBJ whole genome shotgun (WGS) entry which is preliminary data.</text>
</comment>
<dbReference type="AlphaFoldDB" id="W2Y0Z6"/>